<dbReference type="OMA" id="IKKCMSH"/>
<evidence type="ECO:0000256" key="2">
    <source>
        <dbReference type="ARBA" id="ARBA00004496"/>
    </source>
</evidence>
<dbReference type="InterPro" id="IPR029063">
    <property type="entry name" value="SAM-dependent_MTases_sf"/>
</dbReference>
<evidence type="ECO:0000313" key="10">
    <source>
        <dbReference type="EnsemblMetazoa" id="XP_038044698.1"/>
    </source>
</evidence>
<accession>A0A913YYQ6</accession>
<dbReference type="Gene3D" id="3.40.50.150">
    <property type="entry name" value="Vaccinia Virus protein VP39"/>
    <property type="match status" value="1"/>
</dbReference>
<dbReference type="SUPFAM" id="SSF53335">
    <property type="entry name" value="S-adenosyl-L-methionine-dependent methyltransferases"/>
    <property type="match status" value="1"/>
</dbReference>
<reference evidence="10" key="1">
    <citation type="submission" date="2022-11" db="UniProtKB">
        <authorList>
            <consortium name="EnsemblMetazoa"/>
        </authorList>
    </citation>
    <scope>IDENTIFICATION</scope>
</reference>
<dbReference type="GO" id="GO:0005634">
    <property type="term" value="C:nucleus"/>
    <property type="evidence" value="ECO:0007669"/>
    <property type="project" value="UniProtKB-SubCell"/>
</dbReference>
<dbReference type="AlphaFoldDB" id="A0A913YYQ6"/>
<dbReference type="Pfam" id="PF10294">
    <property type="entry name" value="Methyltransf_16"/>
    <property type="match status" value="1"/>
</dbReference>
<keyword evidence="4" id="KW-0963">Cytoplasm</keyword>
<dbReference type="GO" id="GO:0032259">
    <property type="term" value="P:methylation"/>
    <property type="evidence" value="ECO:0007669"/>
    <property type="project" value="UniProtKB-KW"/>
</dbReference>
<organism evidence="10 11">
    <name type="scientific">Patiria miniata</name>
    <name type="common">Bat star</name>
    <name type="synonym">Asterina miniata</name>
    <dbReference type="NCBI Taxonomy" id="46514"/>
    <lineage>
        <taxon>Eukaryota</taxon>
        <taxon>Metazoa</taxon>
        <taxon>Echinodermata</taxon>
        <taxon>Eleutherozoa</taxon>
        <taxon>Asterozoa</taxon>
        <taxon>Asteroidea</taxon>
        <taxon>Valvatacea</taxon>
        <taxon>Valvatida</taxon>
        <taxon>Asterinidae</taxon>
        <taxon>Patiria</taxon>
    </lineage>
</organism>
<protein>
    <recommendedName>
        <fullName evidence="3">protein-histidine N-methyltransferase</fullName>
        <ecNumber evidence="3">2.1.1.85</ecNumber>
    </recommendedName>
</protein>
<dbReference type="RefSeq" id="XP_038044698.1">
    <property type="nucleotide sequence ID" value="XM_038188770.1"/>
</dbReference>
<evidence type="ECO:0000256" key="6">
    <source>
        <dbReference type="ARBA" id="ARBA00022679"/>
    </source>
</evidence>
<dbReference type="GO" id="GO:0005737">
    <property type="term" value="C:cytoplasm"/>
    <property type="evidence" value="ECO:0007669"/>
    <property type="project" value="UniProtKB-SubCell"/>
</dbReference>
<dbReference type="EC" id="2.1.1.85" evidence="3"/>
<evidence type="ECO:0000256" key="3">
    <source>
        <dbReference type="ARBA" id="ARBA00012533"/>
    </source>
</evidence>
<evidence type="ECO:0000256" key="8">
    <source>
        <dbReference type="ARBA" id="ARBA00023242"/>
    </source>
</evidence>
<name>A0A913YYQ6_PATMI</name>
<dbReference type="GeneID" id="119719348"/>
<dbReference type="OrthoDB" id="1723750at2759"/>
<comment type="subcellular location">
    <subcellularLocation>
        <location evidence="2">Cytoplasm</location>
    </subcellularLocation>
    <subcellularLocation>
        <location evidence="1">Nucleus</location>
    </subcellularLocation>
</comment>
<dbReference type="CDD" id="cd02440">
    <property type="entry name" value="AdoMet_MTases"/>
    <property type="match status" value="1"/>
</dbReference>
<evidence type="ECO:0000256" key="7">
    <source>
        <dbReference type="ARBA" id="ARBA00022691"/>
    </source>
</evidence>
<dbReference type="InterPro" id="IPR019410">
    <property type="entry name" value="Methyltransf_16"/>
</dbReference>
<keyword evidence="5" id="KW-0489">Methyltransferase</keyword>
<evidence type="ECO:0000256" key="9">
    <source>
        <dbReference type="ARBA" id="ARBA00038126"/>
    </source>
</evidence>
<evidence type="ECO:0000256" key="1">
    <source>
        <dbReference type="ARBA" id="ARBA00004123"/>
    </source>
</evidence>
<dbReference type="GO" id="GO:0018064">
    <property type="term" value="F:protein-L-histidine N-tele-methyltransferase activity"/>
    <property type="evidence" value="ECO:0007669"/>
    <property type="project" value="UniProtKB-EC"/>
</dbReference>
<keyword evidence="7" id="KW-0949">S-adenosyl-L-methionine</keyword>
<dbReference type="EnsemblMetazoa" id="XM_038188770.1">
    <property type="protein sequence ID" value="XP_038044698.1"/>
    <property type="gene ID" value="LOC119719348"/>
</dbReference>
<evidence type="ECO:0000256" key="4">
    <source>
        <dbReference type="ARBA" id="ARBA00022490"/>
    </source>
</evidence>
<evidence type="ECO:0000313" key="11">
    <source>
        <dbReference type="Proteomes" id="UP000887568"/>
    </source>
</evidence>
<dbReference type="PANTHER" id="PTHR14614">
    <property type="entry name" value="HEPATOCELLULAR CARCINOMA-ASSOCIATED ANTIGEN"/>
    <property type="match status" value="1"/>
</dbReference>
<dbReference type="PANTHER" id="PTHR14614:SF39">
    <property type="entry name" value="HISTIDINE PROTEIN METHYLTRANSFERASE 1 HOMOLOG"/>
    <property type="match status" value="1"/>
</dbReference>
<sequence>MAFQFNFDIGQEQNDVGEDSTGLTSISGANKCDKAVVDSRKACDILRPAKELYAPQSLPETQSCAVEALRVSDLELLFLNPEDVEFDRLLESLENDSDVSTATESHSDLIPNVYEGGLKVWECSIDLVHYLHEAEVPLENKHVLELGCGAGLPGIYASKKGAAGVHFQDYNEEVIEHMTIPSVVLNRSQDGPTNQDLRFFAGDWSLVQQKLISSNPDTKYDIILTSETIYSVDSHDKLYQILRALLRPNGVIYIAAKTHYFGVGGGTRIFEDLVRQRKEFNIEVCKTFTEGVKREILKMAFLEAS</sequence>
<dbReference type="Proteomes" id="UP000887568">
    <property type="component" value="Unplaced"/>
</dbReference>
<keyword evidence="11" id="KW-1185">Reference proteome</keyword>
<keyword evidence="6" id="KW-0808">Transferase</keyword>
<proteinExistence type="inferred from homology"/>
<evidence type="ECO:0000256" key="5">
    <source>
        <dbReference type="ARBA" id="ARBA00022603"/>
    </source>
</evidence>
<keyword evidence="8" id="KW-0539">Nucleus</keyword>
<comment type="similarity">
    <text evidence="9">Belongs to the methyltransferase superfamily. METTL18 family.</text>
</comment>